<dbReference type="Proteomes" id="UP000241764">
    <property type="component" value="Unassembled WGS sequence"/>
</dbReference>
<dbReference type="PANTHER" id="PTHR36156">
    <property type="entry name" value="SLR2101 PROTEIN"/>
    <property type="match status" value="1"/>
</dbReference>
<dbReference type="AlphaFoldDB" id="A0A2P7B4Y5"/>
<evidence type="ECO:0000259" key="2">
    <source>
        <dbReference type="Pfam" id="PF07883"/>
    </source>
</evidence>
<dbReference type="Pfam" id="PF07883">
    <property type="entry name" value="Cupin_2"/>
    <property type="match status" value="1"/>
</dbReference>
<keyword evidence="4" id="KW-1185">Reference proteome</keyword>
<dbReference type="InterPro" id="IPR013096">
    <property type="entry name" value="Cupin_2"/>
</dbReference>
<evidence type="ECO:0000256" key="1">
    <source>
        <dbReference type="SAM" id="SignalP"/>
    </source>
</evidence>
<evidence type="ECO:0000313" key="4">
    <source>
        <dbReference type="Proteomes" id="UP000241764"/>
    </source>
</evidence>
<dbReference type="PANTHER" id="PTHR36156:SF2">
    <property type="entry name" value="CUPIN TYPE-2 DOMAIN-CONTAINING PROTEIN"/>
    <property type="match status" value="1"/>
</dbReference>
<feature type="domain" description="Cupin type-2" evidence="2">
    <location>
        <begin position="54"/>
        <end position="123"/>
    </location>
</feature>
<dbReference type="InterPro" id="IPR014710">
    <property type="entry name" value="RmlC-like_jellyroll"/>
</dbReference>
<keyword evidence="1" id="KW-0732">Signal</keyword>
<dbReference type="SUPFAM" id="SSF51182">
    <property type="entry name" value="RmlC-like cupins"/>
    <property type="match status" value="1"/>
</dbReference>
<dbReference type="OrthoDB" id="287220at2"/>
<organism evidence="3 4">
    <name type="scientific">Phyllobacterium sophorae</name>
    <dbReference type="NCBI Taxonomy" id="1520277"/>
    <lineage>
        <taxon>Bacteria</taxon>
        <taxon>Pseudomonadati</taxon>
        <taxon>Pseudomonadota</taxon>
        <taxon>Alphaproteobacteria</taxon>
        <taxon>Hyphomicrobiales</taxon>
        <taxon>Phyllobacteriaceae</taxon>
        <taxon>Phyllobacterium</taxon>
    </lineage>
</organism>
<comment type="caution">
    <text evidence="3">The sequence shown here is derived from an EMBL/GenBank/DDBJ whole genome shotgun (WGS) entry which is preliminary data.</text>
</comment>
<dbReference type="InterPro" id="IPR047142">
    <property type="entry name" value="OryJ/VirC-like"/>
</dbReference>
<feature type="signal peptide" evidence="1">
    <location>
        <begin position="1"/>
        <end position="19"/>
    </location>
</feature>
<sequence>MYKILIAIAFTLMAFPAQALDSTVTVTPVFKTTRTIADQPVQLPQKNVEVIVSMYDIPPGAELPVHQHHYQRYAYVLSGTLSVNNLESGKNSTFKQGEFVVESLSQWHKGANNGTEPVKLLVIDQIEQGAESVTLRK</sequence>
<dbReference type="EMBL" id="PGGM01000012">
    <property type="protein sequence ID" value="PSH61525.1"/>
    <property type="molecule type" value="Genomic_DNA"/>
</dbReference>
<dbReference type="Gene3D" id="2.60.120.10">
    <property type="entry name" value="Jelly Rolls"/>
    <property type="match status" value="1"/>
</dbReference>
<gene>
    <name evidence="3" type="ORF">CU103_22160</name>
</gene>
<name>A0A2P7B4Y5_9HYPH</name>
<reference evidence="4" key="1">
    <citation type="submission" date="2017-11" db="EMBL/GenBank/DDBJ databases">
        <authorList>
            <person name="Kuznetsova I."/>
            <person name="Sazanova A."/>
            <person name="Chirak E."/>
            <person name="Safronova V."/>
            <person name="Willems A."/>
        </authorList>
    </citation>
    <scope>NUCLEOTIDE SEQUENCE [LARGE SCALE GENOMIC DNA]</scope>
    <source>
        <strain evidence="4">CCBAU 03422</strain>
    </source>
</reference>
<dbReference type="CDD" id="cd02236">
    <property type="entry name" value="cupin_CV2614-like"/>
    <property type="match status" value="1"/>
</dbReference>
<feature type="chain" id="PRO_5015178406" evidence="1">
    <location>
        <begin position="20"/>
        <end position="137"/>
    </location>
</feature>
<protein>
    <submittedName>
        <fullName evidence="3">Cupin domain-containing protein</fullName>
    </submittedName>
</protein>
<evidence type="ECO:0000313" key="3">
    <source>
        <dbReference type="EMBL" id="PSH61525.1"/>
    </source>
</evidence>
<accession>A0A2P7B4Y5</accession>
<proteinExistence type="predicted"/>
<dbReference type="RefSeq" id="WP_106666201.1">
    <property type="nucleotide sequence ID" value="NZ_PGGM01000012.1"/>
</dbReference>
<dbReference type="InterPro" id="IPR011051">
    <property type="entry name" value="RmlC_Cupin_sf"/>
</dbReference>